<evidence type="ECO:0008006" key="8">
    <source>
        <dbReference type="Google" id="ProtNLM"/>
    </source>
</evidence>
<evidence type="ECO:0000313" key="6">
    <source>
        <dbReference type="EMBL" id="ANU62686.2"/>
    </source>
</evidence>
<organism evidence="6 7">
    <name type="scientific">Muribaculum intestinale</name>
    <dbReference type="NCBI Taxonomy" id="1796646"/>
    <lineage>
        <taxon>Bacteria</taxon>
        <taxon>Pseudomonadati</taxon>
        <taxon>Bacteroidota</taxon>
        <taxon>Bacteroidia</taxon>
        <taxon>Bacteroidales</taxon>
        <taxon>Muribaculaceae</taxon>
        <taxon>Muribaculum</taxon>
    </lineage>
</organism>
<dbReference type="RefSeq" id="WP_084273935.1">
    <property type="nucleotide sequence ID" value="NZ_CAJTAP010000002.1"/>
</dbReference>
<evidence type="ECO:0000259" key="4">
    <source>
        <dbReference type="Pfam" id="PF12971"/>
    </source>
</evidence>
<feature type="chain" id="PRO_5012881784" description="Alpha-N-acetylglucosaminidase" evidence="2">
    <location>
        <begin position="23"/>
        <end position="751"/>
    </location>
</feature>
<dbReference type="AlphaFoldDB" id="A0A1B1S7B7"/>
<dbReference type="InterPro" id="IPR024732">
    <property type="entry name" value="NAGLU_C"/>
</dbReference>
<evidence type="ECO:0000259" key="5">
    <source>
        <dbReference type="Pfam" id="PF12972"/>
    </source>
</evidence>
<accession>A0A1Z2XEH2</accession>
<gene>
    <name evidence="6" type="ORF">A4V02_02395</name>
</gene>
<keyword evidence="1" id="KW-0378">Hydrolase</keyword>
<feature type="domain" description="Alpha-N-acetylglucosaminidase N-terminal" evidence="4">
    <location>
        <begin position="33"/>
        <end position="109"/>
    </location>
</feature>
<dbReference type="GeneID" id="65535690"/>
<dbReference type="InterPro" id="IPR024240">
    <property type="entry name" value="NAGLU_N"/>
</dbReference>
<dbReference type="PANTHER" id="PTHR12872">
    <property type="entry name" value="ALPHA-N-ACETYLGLUCOSAMINIDASE"/>
    <property type="match status" value="1"/>
</dbReference>
<protein>
    <recommendedName>
        <fullName evidence="8">Alpha-N-acetylglucosaminidase</fullName>
    </recommendedName>
</protein>
<dbReference type="Proteomes" id="UP000186351">
    <property type="component" value="Chromosome"/>
</dbReference>
<dbReference type="Pfam" id="PF05089">
    <property type="entry name" value="NAGLU"/>
    <property type="match status" value="1"/>
</dbReference>
<evidence type="ECO:0000256" key="2">
    <source>
        <dbReference type="SAM" id="SignalP"/>
    </source>
</evidence>
<feature type="domain" description="Alpha-N-acetylglucosaminidase tim-barrel" evidence="3">
    <location>
        <begin position="126"/>
        <end position="459"/>
    </location>
</feature>
<keyword evidence="7" id="KW-1185">Reference proteome</keyword>
<dbReference type="Pfam" id="PF12971">
    <property type="entry name" value="NAGLU_N"/>
    <property type="match status" value="1"/>
</dbReference>
<dbReference type="Gene3D" id="3.30.379.10">
    <property type="entry name" value="Chitobiase/beta-hexosaminidase domain 2-like"/>
    <property type="match status" value="1"/>
</dbReference>
<evidence type="ECO:0000313" key="7">
    <source>
        <dbReference type="Proteomes" id="UP000186351"/>
    </source>
</evidence>
<feature type="signal peptide" evidence="2">
    <location>
        <begin position="1"/>
        <end position="22"/>
    </location>
</feature>
<feature type="domain" description="Alpha-N-acetylglucosaminidase C-terminal" evidence="5">
    <location>
        <begin position="467"/>
        <end position="707"/>
    </location>
</feature>
<name>A0A1B1S7B7_9BACT</name>
<dbReference type="OrthoDB" id="179563at2"/>
<dbReference type="PANTHER" id="PTHR12872:SF1">
    <property type="entry name" value="ALPHA-N-ACETYLGLUCOSAMINIDASE"/>
    <property type="match status" value="1"/>
</dbReference>
<dbReference type="Gene3D" id="1.20.120.670">
    <property type="entry name" value="N-acetyl-b-d-glucoasminidase"/>
    <property type="match status" value="1"/>
</dbReference>
<dbReference type="EMBL" id="CP015402">
    <property type="protein sequence ID" value="ANU62686.2"/>
    <property type="molecule type" value="Genomic_DNA"/>
</dbReference>
<dbReference type="Gene3D" id="3.20.20.80">
    <property type="entry name" value="Glycosidases"/>
    <property type="match status" value="1"/>
</dbReference>
<dbReference type="InterPro" id="IPR029018">
    <property type="entry name" value="Hex-like_dom2"/>
</dbReference>
<proteinExistence type="predicted"/>
<dbReference type="InterPro" id="IPR024733">
    <property type="entry name" value="NAGLU_tim-barrel"/>
</dbReference>
<accession>A0A1B1S7B7</accession>
<dbReference type="GO" id="GO:0005975">
    <property type="term" value="P:carbohydrate metabolic process"/>
    <property type="evidence" value="ECO:0007669"/>
    <property type="project" value="UniProtKB-ARBA"/>
</dbReference>
<dbReference type="GO" id="GO:0016787">
    <property type="term" value="F:hydrolase activity"/>
    <property type="evidence" value="ECO:0007669"/>
    <property type="project" value="UniProtKB-KW"/>
</dbReference>
<dbReference type="KEGG" id="pary:A4V02_02395"/>
<dbReference type="Pfam" id="PF12972">
    <property type="entry name" value="NAGLU_C"/>
    <property type="match status" value="1"/>
</dbReference>
<evidence type="ECO:0000256" key="1">
    <source>
        <dbReference type="ARBA" id="ARBA00022801"/>
    </source>
</evidence>
<dbReference type="InterPro" id="IPR007781">
    <property type="entry name" value="NAGLU"/>
</dbReference>
<reference evidence="7" key="1">
    <citation type="submission" date="2016-04" db="EMBL/GenBank/DDBJ databases">
        <title>Complete Genome Sequences of Twelve Strains of a Stable Defined Moderately Diverse Mouse Microbiota 2 (sDMDMm2).</title>
        <authorList>
            <person name="Uchimura Y."/>
            <person name="Wyss M."/>
            <person name="Brugiroux S."/>
            <person name="Limenitakis J.P."/>
            <person name="Stecher B."/>
            <person name="McCoy K.D."/>
            <person name="Macpherson A.J."/>
        </authorList>
    </citation>
    <scope>NUCLEOTIDE SEQUENCE [LARGE SCALE GENOMIC DNA]</scope>
    <source>
        <strain evidence="7">YL27</strain>
    </source>
</reference>
<keyword evidence="2" id="KW-0732">Signal</keyword>
<sequence>MKTFLSAMALALSMAMPVSVFPAGRSASGDIEAVGRLTRRVAPSLAGIIRYELIPAECDTFAVTADNGMVVIKGNNAISMSVGLNNYLRRDLGVSVSWFADDSVQVPDDIVIPATGYGARAAVGERFFLNYCTFGYTMPYWNWGDWERFIDWMALNGINLPLAMTGQERTWQLTWRRLGLDDASIMSSFTGPAHLPWHWMNNVDHFQGPLAQPWIDSQESLQRSILERERELGMTPVMPAFAGHVPDGLRALYPDARISLRSQWSGFEDKDRCWFLDPSDPLYATIQNTFLSIQDSIYGTDHIYGIDPFNEVDSPDWSEEYLRSASSGIYSTLRAADPDARWLQMTWNFYYDRKHWTKPRIKAFLDGVPDENLLLLDYFCDRKEIWRMSDAYFGKPFIWCYLGNFGGNTMMVGDMADIDRKISAVVAEAGSNLAGIGGTLEGFSMNPVIDEYVFAKVWEPGLGYRQWADRWAGSRGAKVSDAIARAWRILADSVYVKCTRVGEACQTNSRPFVDKPTGGYTNSSYRYSQNALVEALRLMLSDERAWSNAALSRDAVNIGRQLLGNHFASVRDSFVSAYRRMDIPEARRYAADMENVISGIDTLMSTNPNTTLAKWVSSARAFGKTSRQSDSLEVNARTLLTVWGLPGRKLNDYANRQWAGLLSDFYLQRWKMFTDAVISAMEEGREYDEAAFVESVKVWEGEWPEKSMLSGRRHAAMPGQSAVSPESTVRLVRSIVAKYFPEILNKTPEIE</sequence>
<evidence type="ECO:0000259" key="3">
    <source>
        <dbReference type="Pfam" id="PF05089"/>
    </source>
</evidence>
<dbReference type="STRING" id="1796646.A4V02_02395"/>